<dbReference type="EMBL" id="JAVRAA010000009">
    <property type="protein sequence ID" value="MDT0338617.1"/>
    <property type="molecule type" value="Genomic_DNA"/>
</dbReference>
<dbReference type="AlphaFoldDB" id="A0AAE4K719"/>
<protein>
    <submittedName>
        <fullName evidence="1">Gamma-mobile-trio protein GmtX</fullName>
    </submittedName>
</protein>
<organism evidence="1">
    <name type="scientific">Herbaspirillum huttiense subsp. nephrolepidis</name>
    <dbReference type="NCBI Taxonomy" id="3075126"/>
    <lineage>
        <taxon>Bacteria</taxon>
        <taxon>Pseudomonadati</taxon>
        <taxon>Pseudomonadota</taxon>
        <taxon>Betaproteobacteria</taxon>
        <taxon>Burkholderiales</taxon>
        <taxon>Oxalobacteraceae</taxon>
        <taxon>Herbaspirillum</taxon>
    </lineage>
</organism>
<dbReference type="RefSeq" id="WP_310838032.1">
    <property type="nucleotide sequence ID" value="NZ_JAVLSM010000010.1"/>
</dbReference>
<comment type="caution">
    <text evidence="1">The sequence shown here is derived from an EMBL/GenBank/DDBJ whole genome shotgun (WGS) entry which is preliminary data.</text>
</comment>
<gene>
    <name evidence="1" type="primary">gmtX</name>
    <name evidence="1" type="ORF">RJN63_17385</name>
</gene>
<proteinExistence type="predicted"/>
<name>A0AAE4K719_9BURK</name>
<dbReference type="NCBIfam" id="NF040692">
    <property type="entry name" value="recomb_assoc"/>
    <property type="match status" value="1"/>
</dbReference>
<sequence length="233" mass="25489">MSVSDDFYNNLLANSADAKRLISLERLKTACDALEKQPKASEYTVADIGRYCERQWGGPKSQSIRNAPNVLKKYVELRITEHTEKLGPQPNQPSIGKRQLNMADPAIAQQQFQLALAEIHQLKAEVARLKADVQNYAPLTPDQLVSLAKSGAGEPYQAAVRAAAPAEVVTAICTLFDKQRLRGCELILDANGYLVNEVTGNELLPADAVLALKRFAEEVKRISQGTLTESNSG</sequence>
<dbReference type="InterPro" id="IPR048061">
    <property type="entry name" value="GmtX-like"/>
</dbReference>
<evidence type="ECO:0000313" key="1">
    <source>
        <dbReference type="EMBL" id="MDT0338617.1"/>
    </source>
</evidence>
<reference evidence="1" key="1">
    <citation type="submission" date="2023-02" db="EMBL/GenBank/DDBJ databases">
        <title>Description of Herbaspirillum huttiense subsp. nephrolepsisexaltata and Herbaspirillum huttiense subsp. lycopersicon.</title>
        <authorList>
            <person name="Poudel M."/>
            <person name="Sharma A."/>
            <person name="Goss E."/>
            <person name="Tapia J.H."/>
            <person name="Harmon C.M."/>
            <person name="Jones J.B."/>
        </authorList>
    </citation>
    <scope>NUCLEOTIDE SEQUENCE</scope>
    <source>
        <strain evidence="1">NC40101</strain>
    </source>
</reference>
<accession>A0AAE4K719</accession>